<dbReference type="eggNOG" id="COG4115">
    <property type="taxonomic scope" value="Bacteria"/>
</dbReference>
<dbReference type="GO" id="GO:0006401">
    <property type="term" value="P:RNA catabolic process"/>
    <property type="evidence" value="ECO:0007669"/>
    <property type="project" value="InterPro"/>
</dbReference>
<dbReference type="InterPro" id="IPR009614">
    <property type="entry name" value="YoeB_toxin"/>
</dbReference>
<name>B6YRW7_AZOPC</name>
<dbReference type="GO" id="GO:0004519">
    <property type="term" value="F:endonuclease activity"/>
    <property type="evidence" value="ECO:0007669"/>
    <property type="project" value="InterPro"/>
</dbReference>
<dbReference type="HOGENOM" id="CLU_169492_0_0_10"/>
<dbReference type="EMBL" id="AP010656">
    <property type="protein sequence ID" value="BAG83939.1"/>
    <property type="molecule type" value="Genomic_DNA"/>
</dbReference>
<dbReference type="Proteomes" id="UP000000723">
    <property type="component" value="Chromosome"/>
</dbReference>
<reference evidence="2" key="1">
    <citation type="journal article" date="2008" name="Science">
        <title>Genome of an endosymbiont coupling N2 fixation to cellulolysis within RT protist cells in termite gut.</title>
        <authorList>
            <person name="Hongoh Y."/>
            <person name="Sharma V.K."/>
            <person name="Prakash T."/>
            <person name="Noda S."/>
            <person name="Toh H."/>
            <person name="Taylor T.D."/>
            <person name="Kudo T."/>
            <person name="Sakaki Y."/>
            <person name="Toyoda A."/>
            <person name="Hattori M."/>
            <person name="Ohkuma M."/>
        </authorList>
    </citation>
    <scope>NUCLEOTIDE SEQUENCE [LARGE SCALE GENOMIC DNA]</scope>
</reference>
<dbReference type="OrthoDB" id="9801102at2"/>
<dbReference type="InterPro" id="IPR035093">
    <property type="entry name" value="RelE/ParE_toxin_dom_sf"/>
</dbReference>
<evidence type="ECO:0000313" key="2">
    <source>
        <dbReference type="Proteomes" id="UP000000723"/>
    </source>
</evidence>
<dbReference type="RefSeq" id="WP_012573699.1">
    <property type="nucleotide sequence ID" value="NC_011565.1"/>
</dbReference>
<dbReference type="SUPFAM" id="SSF143011">
    <property type="entry name" value="RelE-like"/>
    <property type="match status" value="1"/>
</dbReference>
<sequence length="78" mass="9230">MNGKKTYIVRLSSDTIEELARHEKDSNPSCLDRIKRMLNDLAINPRRYGIGKPKPLKHRGGDVWSRRIDERYRMAYEI</sequence>
<dbReference type="Pfam" id="PF06769">
    <property type="entry name" value="YoeB_toxin"/>
    <property type="match status" value="1"/>
</dbReference>
<evidence type="ECO:0000313" key="1">
    <source>
        <dbReference type="EMBL" id="BAG83939.1"/>
    </source>
</evidence>
<accession>B6YRW7</accession>
<protein>
    <submittedName>
        <fullName evidence="1">Uncharacterized protein</fullName>
    </submittedName>
</protein>
<keyword evidence="2" id="KW-1185">Reference proteome</keyword>
<proteinExistence type="predicted"/>
<dbReference type="AlphaFoldDB" id="B6YRW7"/>
<dbReference type="KEGG" id="aps:CFPG_676"/>
<organism evidence="1 2">
    <name type="scientific">Azobacteroides pseudotrichonymphae genomovar. CFP2</name>
    <dbReference type="NCBI Taxonomy" id="511995"/>
    <lineage>
        <taxon>Bacteria</taxon>
        <taxon>Pseudomonadati</taxon>
        <taxon>Bacteroidota</taxon>
        <taxon>Bacteroidia</taxon>
        <taxon>Bacteroidales</taxon>
        <taxon>Candidatus Azobacteroides</taxon>
    </lineage>
</organism>
<dbReference type="Gene3D" id="3.30.2310.20">
    <property type="entry name" value="RelE-like"/>
    <property type="match status" value="1"/>
</dbReference>
<gene>
    <name evidence="1" type="ordered locus">CFPG_676</name>
</gene>